<keyword evidence="1" id="KW-0479">Metal-binding</keyword>
<proteinExistence type="predicted"/>
<dbReference type="SMART" id="SM00744">
    <property type="entry name" value="RINGv"/>
    <property type="match status" value="1"/>
</dbReference>
<gene>
    <name evidence="7" type="ORF">POCTA_138.1.T0570178</name>
</gene>
<dbReference type="PANTHER" id="PTHR45931">
    <property type="entry name" value="SI:CH211-59O9.10"/>
    <property type="match status" value="1"/>
</dbReference>
<dbReference type="EMBL" id="CAJJDP010000056">
    <property type="protein sequence ID" value="CAD8171006.1"/>
    <property type="molecule type" value="Genomic_DNA"/>
</dbReference>
<evidence type="ECO:0000256" key="2">
    <source>
        <dbReference type="ARBA" id="ARBA00022771"/>
    </source>
</evidence>
<name>A0A8S1V871_PAROT</name>
<dbReference type="SMART" id="SM00184">
    <property type="entry name" value="RING"/>
    <property type="match status" value="1"/>
</dbReference>
<evidence type="ECO:0000259" key="6">
    <source>
        <dbReference type="PROSITE" id="PS50089"/>
    </source>
</evidence>
<reference evidence="7" key="1">
    <citation type="submission" date="2021-01" db="EMBL/GenBank/DDBJ databases">
        <authorList>
            <consortium name="Genoscope - CEA"/>
            <person name="William W."/>
        </authorList>
    </citation>
    <scope>NUCLEOTIDE SEQUENCE</scope>
</reference>
<dbReference type="InterPro" id="IPR011016">
    <property type="entry name" value="Znf_RING-CH"/>
</dbReference>
<dbReference type="InterPro" id="IPR051834">
    <property type="entry name" value="RING_finger_E3_ligase"/>
</dbReference>
<feature type="compositionally biased region" description="Low complexity" evidence="5">
    <location>
        <begin position="278"/>
        <end position="292"/>
    </location>
</feature>
<dbReference type="AlphaFoldDB" id="A0A8S1V871"/>
<evidence type="ECO:0000313" key="8">
    <source>
        <dbReference type="Proteomes" id="UP000683925"/>
    </source>
</evidence>
<evidence type="ECO:0000256" key="3">
    <source>
        <dbReference type="ARBA" id="ARBA00022833"/>
    </source>
</evidence>
<evidence type="ECO:0000256" key="4">
    <source>
        <dbReference type="PROSITE-ProRule" id="PRU00175"/>
    </source>
</evidence>
<keyword evidence="3" id="KW-0862">Zinc</keyword>
<sequence>MQTQNQDYVKCKYCKERVHIPQMYAHTLECNSSNHPNFNSQMKSVVKSSQSHLQQQSVPIQETNLQQSSSKLPVEFVESFIQFSTSQSEIQQQQSVNNGSHSNLPQQNNKQEIQKLNKQNSNVYTESLLKQAQKKCEYCDEVYPIQILEQHYPFCEAKLLIESLSLAEEQEQNNHYQSQNHQDYQDEQDSQDNQDVQDDQDNQDNQDDQDSLDSQDNEHQNYPQQYEESSDSSQNEGSHYITGIREELLPDGSIFKTITTTNFNTGEVITRTETIHRPQQQQQQPQPQQFPQVPFHRSFESQNEGVNFFHSFDSIFGTNVFPNQQRSIFQPMANSTFMHQVPEELQNLAVIKYTPYDGLAQEYKQCTICFTDYEDGEELILLPCIHRFHKTCISQWFKEMTTCPICKTDVAEQEMAFEEDDQL</sequence>
<feature type="domain" description="RING-type" evidence="6">
    <location>
        <begin position="366"/>
        <end position="407"/>
    </location>
</feature>
<evidence type="ECO:0000256" key="1">
    <source>
        <dbReference type="ARBA" id="ARBA00022723"/>
    </source>
</evidence>
<accession>A0A8S1V871</accession>
<dbReference type="GO" id="GO:0005634">
    <property type="term" value="C:nucleus"/>
    <property type="evidence" value="ECO:0007669"/>
    <property type="project" value="TreeGrafter"/>
</dbReference>
<dbReference type="InterPro" id="IPR001841">
    <property type="entry name" value="Znf_RING"/>
</dbReference>
<dbReference type="GO" id="GO:0006511">
    <property type="term" value="P:ubiquitin-dependent protein catabolic process"/>
    <property type="evidence" value="ECO:0007669"/>
    <property type="project" value="TreeGrafter"/>
</dbReference>
<keyword evidence="2 4" id="KW-0863">Zinc-finger</keyword>
<comment type="caution">
    <text evidence="7">The sequence shown here is derived from an EMBL/GenBank/DDBJ whole genome shotgun (WGS) entry which is preliminary data.</text>
</comment>
<dbReference type="OMA" id="CKYCKER"/>
<organism evidence="7 8">
    <name type="scientific">Paramecium octaurelia</name>
    <dbReference type="NCBI Taxonomy" id="43137"/>
    <lineage>
        <taxon>Eukaryota</taxon>
        <taxon>Sar</taxon>
        <taxon>Alveolata</taxon>
        <taxon>Ciliophora</taxon>
        <taxon>Intramacronucleata</taxon>
        <taxon>Oligohymenophorea</taxon>
        <taxon>Peniculida</taxon>
        <taxon>Parameciidae</taxon>
        <taxon>Paramecium</taxon>
    </lineage>
</organism>
<feature type="compositionally biased region" description="Acidic residues" evidence="5">
    <location>
        <begin position="185"/>
        <end position="215"/>
    </location>
</feature>
<dbReference type="GO" id="GO:0061630">
    <property type="term" value="F:ubiquitin protein ligase activity"/>
    <property type="evidence" value="ECO:0007669"/>
    <property type="project" value="TreeGrafter"/>
</dbReference>
<dbReference type="GO" id="GO:0008270">
    <property type="term" value="F:zinc ion binding"/>
    <property type="evidence" value="ECO:0007669"/>
    <property type="project" value="UniProtKB-KW"/>
</dbReference>
<feature type="compositionally biased region" description="Polar residues" evidence="5">
    <location>
        <begin position="220"/>
        <end position="237"/>
    </location>
</feature>
<keyword evidence="8" id="KW-1185">Reference proteome</keyword>
<feature type="compositionally biased region" description="Polar residues" evidence="5">
    <location>
        <begin position="52"/>
        <end position="66"/>
    </location>
</feature>
<dbReference type="PROSITE" id="PS50089">
    <property type="entry name" value="ZF_RING_2"/>
    <property type="match status" value="1"/>
</dbReference>
<dbReference type="Proteomes" id="UP000683925">
    <property type="component" value="Unassembled WGS sequence"/>
</dbReference>
<feature type="region of interest" description="Disordered" evidence="5">
    <location>
        <begin position="45"/>
        <end position="66"/>
    </location>
</feature>
<evidence type="ECO:0000313" key="7">
    <source>
        <dbReference type="EMBL" id="CAD8171006.1"/>
    </source>
</evidence>
<evidence type="ECO:0000256" key="5">
    <source>
        <dbReference type="SAM" id="MobiDB-lite"/>
    </source>
</evidence>
<feature type="region of interest" description="Disordered" evidence="5">
    <location>
        <begin position="273"/>
        <end position="292"/>
    </location>
</feature>
<dbReference type="PANTHER" id="PTHR45931:SF3">
    <property type="entry name" value="RING ZINC FINGER-CONTAINING PROTEIN"/>
    <property type="match status" value="1"/>
</dbReference>
<protein>
    <recommendedName>
        <fullName evidence="6">RING-type domain-containing protein</fullName>
    </recommendedName>
</protein>
<dbReference type="OrthoDB" id="301470at2759"/>
<feature type="region of interest" description="Disordered" evidence="5">
    <location>
        <begin position="170"/>
        <end position="237"/>
    </location>
</feature>
<dbReference type="Pfam" id="PF13639">
    <property type="entry name" value="zf-RING_2"/>
    <property type="match status" value="1"/>
</dbReference>